<protein>
    <recommendedName>
        <fullName evidence="6">FYVE-type domain-containing protein</fullName>
    </recommendedName>
</protein>
<dbReference type="InterPro" id="IPR000306">
    <property type="entry name" value="Znf_FYVE"/>
</dbReference>
<dbReference type="InterPro" id="IPR052727">
    <property type="entry name" value="Rab4/Rab5_effector"/>
</dbReference>
<dbReference type="AlphaFoldDB" id="A0A1W0A595"/>
<dbReference type="InterPro" id="IPR023393">
    <property type="entry name" value="START-like_dom_sf"/>
</dbReference>
<dbReference type="InterPro" id="IPR011011">
    <property type="entry name" value="Znf_FYVE_PHD"/>
</dbReference>
<feature type="compositionally biased region" description="Basic and acidic residues" evidence="5">
    <location>
        <begin position="405"/>
        <end position="418"/>
    </location>
</feature>
<reference evidence="7 8" key="1">
    <citation type="journal article" date="2014" name="Genome Biol. Evol.">
        <title>The secreted proteins of Achlya hypogyna and Thraustotheca clavata identify the ancestral oomycete secretome and reveal gene acquisitions by horizontal gene transfer.</title>
        <authorList>
            <person name="Misner I."/>
            <person name="Blouin N."/>
            <person name="Leonard G."/>
            <person name="Richards T.A."/>
            <person name="Lane C.E."/>
        </authorList>
    </citation>
    <scope>NUCLEOTIDE SEQUENCE [LARGE SCALE GENOMIC DNA]</scope>
    <source>
        <strain evidence="7 8">ATCC 34112</strain>
    </source>
</reference>
<dbReference type="Gene3D" id="3.30.530.20">
    <property type="match status" value="1"/>
</dbReference>
<keyword evidence="2 4" id="KW-0863">Zinc-finger</keyword>
<dbReference type="InterPro" id="IPR002913">
    <property type="entry name" value="START_lipid-bd_dom"/>
</dbReference>
<dbReference type="InterPro" id="IPR013083">
    <property type="entry name" value="Znf_RING/FYVE/PHD"/>
</dbReference>
<dbReference type="Gene3D" id="3.30.40.10">
    <property type="entry name" value="Zinc/RING finger domain, C3HC4 (zinc finger)"/>
    <property type="match status" value="1"/>
</dbReference>
<dbReference type="InterPro" id="IPR017455">
    <property type="entry name" value="Znf_FYVE-rel"/>
</dbReference>
<evidence type="ECO:0000313" key="8">
    <source>
        <dbReference type="Proteomes" id="UP000243217"/>
    </source>
</evidence>
<dbReference type="SMART" id="SM00064">
    <property type="entry name" value="FYVE"/>
    <property type="match status" value="1"/>
</dbReference>
<dbReference type="GO" id="GO:0008270">
    <property type="term" value="F:zinc ion binding"/>
    <property type="evidence" value="ECO:0007669"/>
    <property type="project" value="UniProtKB-KW"/>
</dbReference>
<dbReference type="OrthoDB" id="156797at2759"/>
<dbReference type="GO" id="GO:0008289">
    <property type="term" value="F:lipid binding"/>
    <property type="evidence" value="ECO:0007669"/>
    <property type="project" value="InterPro"/>
</dbReference>
<feature type="domain" description="FYVE-type" evidence="6">
    <location>
        <begin position="259"/>
        <end position="318"/>
    </location>
</feature>
<dbReference type="EMBL" id="JNBS01000466">
    <property type="protein sequence ID" value="OQS05361.1"/>
    <property type="molecule type" value="Genomic_DNA"/>
</dbReference>
<comment type="caution">
    <text evidence="7">The sequence shown here is derived from an EMBL/GenBank/DDBJ whole genome shotgun (WGS) entry which is preliminary data.</text>
</comment>
<sequence length="575" mass="64891">MPRVEPSFRPAPLSDVEAQMLCDVGKNAFSKLLETTRCLRELLISQPDVEHNDLKKRYFAATFNLMGNIDEIADFCVKVSCSGDSSAHRKIASELFTLEATARLYSIEFPTSVAPYHYIGMRWSHIKSPMRMLLRDRDFCTLEYQDEYIDENGRRGYAMCSHSVEHNACPPLDIAQNYVRSKLFHSGYVFTETDIPNVLKVTLYFDYGQHQKMAHYMLLNTVARQRLHRIERINSLIGSHQPRHITMSMASNSSMNVPSKCGMCDRGFSKGLSLFKRKATCRICHSVVCRSCSCEWDIDTGKGLRRDRVCKNCFRDMHYNARRLNDYQDAVQNYSRFSSANSPLDMVENRSQPSIFSPLPSAKSSRITTVASSMAAAAQQQRQSQQFNFSGFMAPTPKTYSINPERTEEPESREHRTMSIETTSSYSSQLKPIDRPTIFDRKEPVPRTSSNDSSRSTLSENHDMQANSARSLWPVVTPLAVPLAVPAPEDFVQRENNQLPPASHESVGNLCDLSYLNQILTVPRTVASPGSTTSSTASHKTGVSAARRTSNSRGQSVRTIKSDLSYLSTYNSSKY</sequence>
<evidence type="ECO:0000313" key="7">
    <source>
        <dbReference type="EMBL" id="OQS05361.1"/>
    </source>
</evidence>
<feature type="compositionally biased region" description="Low complexity" evidence="5">
    <location>
        <begin position="447"/>
        <end position="459"/>
    </location>
</feature>
<feature type="region of interest" description="Disordered" evidence="5">
    <location>
        <begin position="392"/>
        <end position="466"/>
    </location>
</feature>
<dbReference type="PANTHER" id="PTHR13510">
    <property type="entry name" value="FYVE-FINGER-CONTAINING RAB5 EFFECTOR PROTEIN RABENOSYN-5-RELATED"/>
    <property type="match status" value="1"/>
</dbReference>
<evidence type="ECO:0000256" key="2">
    <source>
        <dbReference type="ARBA" id="ARBA00022771"/>
    </source>
</evidence>
<dbReference type="PANTHER" id="PTHR13510:SF44">
    <property type="entry name" value="RABENOSYN-5"/>
    <property type="match status" value="1"/>
</dbReference>
<feature type="compositionally biased region" description="Polar residues" evidence="5">
    <location>
        <begin position="419"/>
        <end position="430"/>
    </location>
</feature>
<name>A0A1W0A595_9STRA</name>
<feature type="compositionally biased region" description="Basic and acidic residues" evidence="5">
    <location>
        <begin position="432"/>
        <end position="445"/>
    </location>
</feature>
<keyword evidence="8" id="KW-1185">Reference proteome</keyword>
<evidence type="ECO:0000256" key="5">
    <source>
        <dbReference type="SAM" id="MobiDB-lite"/>
    </source>
</evidence>
<feature type="compositionally biased region" description="Low complexity" evidence="5">
    <location>
        <begin position="526"/>
        <end position="538"/>
    </location>
</feature>
<dbReference type="Pfam" id="PF01852">
    <property type="entry name" value="START"/>
    <property type="match status" value="1"/>
</dbReference>
<feature type="region of interest" description="Disordered" evidence="5">
    <location>
        <begin position="526"/>
        <end position="557"/>
    </location>
</feature>
<dbReference type="Proteomes" id="UP000243217">
    <property type="component" value="Unassembled WGS sequence"/>
</dbReference>
<organism evidence="7 8">
    <name type="scientific">Thraustotheca clavata</name>
    <dbReference type="NCBI Taxonomy" id="74557"/>
    <lineage>
        <taxon>Eukaryota</taxon>
        <taxon>Sar</taxon>
        <taxon>Stramenopiles</taxon>
        <taxon>Oomycota</taxon>
        <taxon>Saprolegniomycetes</taxon>
        <taxon>Saprolegniales</taxon>
        <taxon>Achlyaceae</taxon>
        <taxon>Thraustotheca</taxon>
    </lineage>
</organism>
<evidence type="ECO:0000256" key="1">
    <source>
        <dbReference type="ARBA" id="ARBA00022723"/>
    </source>
</evidence>
<evidence type="ECO:0000256" key="3">
    <source>
        <dbReference type="ARBA" id="ARBA00022833"/>
    </source>
</evidence>
<keyword evidence="1" id="KW-0479">Metal-binding</keyword>
<evidence type="ECO:0000256" key="4">
    <source>
        <dbReference type="PROSITE-ProRule" id="PRU00091"/>
    </source>
</evidence>
<feature type="compositionally biased region" description="Polar residues" evidence="5">
    <location>
        <begin position="547"/>
        <end position="557"/>
    </location>
</feature>
<dbReference type="SUPFAM" id="SSF55961">
    <property type="entry name" value="Bet v1-like"/>
    <property type="match status" value="1"/>
</dbReference>
<evidence type="ECO:0000259" key="6">
    <source>
        <dbReference type="PROSITE" id="PS50178"/>
    </source>
</evidence>
<dbReference type="PROSITE" id="PS50178">
    <property type="entry name" value="ZF_FYVE"/>
    <property type="match status" value="1"/>
</dbReference>
<dbReference type="SUPFAM" id="SSF57903">
    <property type="entry name" value="FYVE/PHD zinc finger"/>
    <property type="match status" value="1"/>
</dbReference>
<dbReference type="CDD" id="cd15745">
    <property type="entry name" value="FYVE_RUFY4"/>
    <property type="match status" value="1"/>
</dbReference>
<accession>A0A1W0A595</accession>
<gene>
    <name evidence="7" type="ORF">THRCLA_02495</name>
</gene>
<keyword evidence="3" id="KW-0862">Zinc</keyword>
<proteinExistence type="predicted"/>